<dbReference type="GO" id="GO:0000981">
    <property type="term" value="F:DNA-binding transcription factor activity, RNA polymerase II-specific"/>
    <property type="evidence" value="ECO:0007669"/>
    <property type="project" value="TreeGrafter"/>
</dbReference>
<name>A0AAD5UTV5_9APHY</name>
<keyword evidence="3" id="KW-0238">DNA-binding</keyword>
<sequence length="641" mass="70241">MSTASVERLSRLEGQYLVMQSQMIGMQSSLDRILSAIQQNQAMQHPGGFGGGSREGPVLPPPIPPLRNGPEAYTQADGSSRPKFPPLPGFAPPPHKYATYGIVASTAPSSEDESEDTLPRSTLNAPIEALQGLANAAAEAAAAPSTSPPRVKKRKKAEPTPRNAFPHVVEKGLVSDTEARELYHIYDTYEGLMERTPWTFDAILAVAAKIRSGTGPLSPSFYKALEEAQGIARSSLFGPVVRKEAVQGMLLLAAWSTNGWLPSGHAMRMALDLGLHRALEKLADDSGKKRTEEEERNLVVSARIWLCLYWFDHQMSLGTGRPIVLRDETSIKHCRVLLNHPMASPTDVRLISQIELIAQKTQIYETLSPLNGQVNHNTLSFIRRANLALDKWWADCDELHRQSMDEDALPRKILAGELHYAKLWLVCVALRGVSWDKMPFEQRELAFQAKDAASNCISNLLGSPTYRAALRYAVHDSLVTAAFSGLFLLKMANLFPAELDLGTITVQVEQLAQLLSDVAAERYALTLRIMLANLRRKMGLSPGGSTPMPGQEMMAPPPYLDPSIVTPAPPAPAPFTMEELGLTWPNDRGIGIFPPSSIPLWLQEQSLTDLGLPVNGSDGIFLQMGNPNGWTGDFPPMPEAW</sequence>
<evidence type="ECO:0000256" key="3">
    <source>
        <dbReference type="ARBA" id="ARBA00023125"/>
    </source>
</evidence>
<gene>
    <name evidence="8" type="ORF">NLI96_g10323</name>
</gene>
<dbReference type="GO" id="GO:0006351">
    <property type="term" value="P:DNA-templated transcription"/>
    <property type="evidence" value="ECO:0007669"/>
    <property type="project" value="InterPro"/>
</dbReference>
<comment type="subcellular location">
    <subcellularLocation>
        <location evidence="1">Nucleus</location>
    </subcellularLocation>
</comment>
<dbReference type="PANTHER" id="PTHR31845:SF17">
    <property type="entry name" value="ZN(II)2CYS6 TRANSCRIPTION FACTOR (EUROFUNG)"/>
    <property type="match status" value="1"/>
</dbReference>
<feature type="region of interest" description="Disordered" evidence="6">
    <location>
        <begin position="135"/>
        <end position="162"/>
    </location>
</feature>
<dbReference type="PANTHER" id="PTHR31845">
    <property type="entry name" value="FINGER DOMAIN PROTEIN, PUTATIVE-RELATED"/>
    <property type="match status" value="1"/>
</dbReference>
<dbReference type="GO" id="GO:0005634">
    <property type="term" value="C:nucleus"/>
    <property type="evidence" value="ECO:0007669"/>
    <property type="project" value="UniProtKB-SubCell"/>
</dbReference>
<reference evidence="8" key="1">
    <citation type="submission" date="2022-07" db="EMBL/GenBank/DDBJ databases">
        <title>Genome Sequence of Physisporinus lineatus.</title>
        <authorList>
            <person name="Buettner E."/>
        </authorList>
    </citation>
    <scope>NUCLEOTIDE SEQUENCE</scope>
    <source>
        <strain evidence="8">VT162</strain>
    </source>
</reference>
<dbReference type="CDD" id="cd12148">
    <property type="entry name" value="fungal_TF_MHR"/>
    <property type="match status" value="1"/>
</dbReference>
<dbReference type="SMART" id="SM00906">
    <property type="entry name" value="Fungal_trans"/>
    <property type="match status" value="1"/>
</dbReference>
<dbReference type="Proteomes" id="UP001212997">
    <property type="component" value="Unassembled WGS sequence"/>
</dbReference>
<dbReference type="InterPro" id="IPR051089">
    <property type="entry name" value="prtT"/>
</dbReference>
<evidence type="ECO:0000313" key="9">
    <source>
        <dbReference type="Proteomes" id="UP001212997"/>
    </source>
</evidence>
<keyword evidence="5" id="KW-0539">Nucleus</keyword>
<keyword evidence="4" id="KW-0804">Transcription</keyword>
<evidence type="ECO:0000256" key="4">
    <source>
        <dbReference type="ARBA" id="ARBA00023163"/>
    </source>
</evidence>
<comment type="caution">
    <text evidence="8">The sequence shown here is derived from an EMBL/GenBank/DDBJ whole genome shotgun (WGS) entry which is preliminary data.</text>
</comment>
<evidence type="ECO:0000313" key="8">
    <source>
        <dbReference type="EMBL" id="KAJ3477633.1"/>
    </source>
</evidence>
<evidence type="ECO:0000256" key="5">
    <source>
        <dbReference type="ARBA" id="ARBA00023242"/>
    </source>
</evidence>
<dbReference type="AlphaFoldDB" id="A0AAD5UTV5"/>
<evidence type="ECO:0000259" key="7">
    <source>
        <dbReference type="SMART" id="SM00906"/>
    </source>
</evidence>
<evidence type="ECO:0000256" key="1">
    <source>
        <dbReference type="ARBA" id="ARBA00004123"/>
    </source>
</evidence>
<feature type="domain" description="Xylanolytic transcriptional activator regulatory" evidence="7">
    <location>
        <begin position="259"/>
        <end position="347"/>
    </location>
</feature>
<feature type="region of interest" description="Disordered" evidence="6">
    <location>
        <begin position="43"/>
        <end position="83"/>
    </location>
</feature>
<keyword evidence="9" id="KW-1185">Reference proteome</keyword>
<dbReference type="GO" id="GO:0000976">
    <property type="term" value="F:transcription cis-regulatory region binding"/>
    <property type="evidence" value="ECO:0007669"/>
    <property type="project" value="TreeGrafter"/>
</dbReference>
<feature type="compositionally biased region" description="Pro residues" evidence="6">
    <location>
        <begin position="58"/>
        <end position="67"/>
    </location>
</feature>
<dbReference type="Pfam" id="PF04082">
    <property type="entry name" value="Fungal_trans"/>
    <property type="match status" value="1"/>
</dbReference>
<dbReference type="InterPro" id="IPR007219">
    <property type="entry name" value="XnlR_reg_dom"/>
</dbReference>
<evidence type="ECO:0000256" key="6">
    <source>
        <dbReference type="SAM" id="MobiDB-lite"/>
    </source>
</evidence>
<evidence type="ECO:0000256" key="2">
    <source>
        <dbReference type="ARBA" id="ARBA00023015"/>
    </source>
</evidence>
<accession>A0AAD5UTV5</accession>
<dbReference type="EMBL" id="JANAWD010000577">
    <property type="protein sequence ID" value="KAJ3477633.1"/>
    <property type="molecule type" value="Genomic_DNA"/>
</dbReference>
<organism evidence="8 9">
    <name type="scientific">Meripilus lineatus</name>
    <dbReference type="NCBI Taxonomy" id="2056292"/>
    <lineage>
        <taxon>Eukaryota</taxon>
        <taxon>Fungi</taxon>
        <taxon>Dikarya</taxon>
        <taxon>Basidiomycota</taxon>
        <taxon>Agaricomycotina</taxon>
        <taxon>Agaricomycetes</taxon>
        <taxon>Polyporales</taxon>
        <taxon>Meripilaceae</taxon>
        <taxon>Meripilus</taxon>
    </lineage>
</organism>
<protein>
    <recommendedName>
        <fullName evidence="7">Xylanolytic transcriptional activator regulatory domain-containing protein</fullName>
    </recommendedName>
</protein>
<proteinExistence type="predicted"/>
<keyword evidence="2" id="KW-0805">Transcription regulation</keyword>
<dbReference type="GO" id="GO:0008270">
    <property type="term" value="F:zinc ion binding"/>
    <property type="evidence" value="ECO:0007669"/>
    <property type="project" value="InterPro"/>
</dbReference>